<accession>A0AAJ0LWT5</accession>
<feature type="transmembrane region" description="Helical" evidence="8">
    <location>
        <begin position="446"/>
        <end position="465"/>
    </location>
</feature>
<dbReference type="SUPFAM" id="SSF103473">
    <property type="entry name" value="MFS general substrate transporter"/>
    <property type="match status" value="1"/>
</dbReference>
<dbReference type="PANTHER" id="PTHR23501:SF84">
    <property type="entry name" value="VACUOLAR MEMBRANE AMINO ACID UPTAKE TRANSPORTER FNX2"/>
    <property type="match status" value="1"/>
</dbReference>
<comment type="subcellular location">
    <subcellularLocation>
        <location evidence="1">Endomembrane system</location>
        <topology evidence="1">Multi-pass membrane protein</topology>
    </subcellularLocation>
</comment>
<feature type="region of interest" description="Disordered" evidence="7">
    <location>
        <begin position="1"/>
        <end position="43"/>
    </location>
</feature>
<dbReference type="AlphaFoldDB" id="A0AAJ0LWT5"/>
<feature type="transmembrane region" description="Helical" evidence="8">
    <location>
        <begin position="339"/>
        <end position="357"/>
    </location>
</feature>
<feature type="domain" description="Major facilitator superfamily (MFS) profile" evidence="9">
    <location>
        <begin position="85"/>
        <end position="472"/>
    </location>
</feature>
<comment type="similarity">
    <text evidence="2">Belongs to the major facilitator superfamily.</text>
</comment>
<evidence type="ECO:0000256" key="2">
    <source>
        <dbReference type="ARBA" id="ARBA00008335"/>
    </source>
</evidence>
<reference evidence="10" key="1">
    <citation type="submission" date="2023-04" db="EMBL/GenBank/DDBJ databases">
        <title>Black Yeasts Isolated from many extreme environments.</title>
        <authorList>
            <person name="Coleine C."/>
            <person name="Stajich J.E."/>
            <person name="Selbmann L."/>
        </authorList>
    </citation>
    <scope>NUCLEOTIDE SEQUENCE</scope>
    <source>
        <strain evidence="10">CCFEE 5312</strain>
    </source>
</reference>
<dbReference type="EMBL" id="JAWDJX010000002">
    <property type="protein sequence ID" value="KAK3058041.1"/>
    <property type="molecule type" value="Genomic_DNA"/>
</dbReference>
<dbReference type="GO" id="GO:0012505">
    <property type="term" value="C:endomembrane system"/>
    <property type="evidence" value="ECO:0007669"/>
    <property type="project" value="UniProtKB-SubCell"/>
</dbReference>
<evidence type="ECO:0000256" key="6">
    <source>
        <dbReference type="ARBA" id="ARBA00023136"/>
    </source>
</evidence>
<comment type="caution">
    <text evidence="10">The sequence shown here is derived from an EMBL/GenBank/DDBJ whole genome shotgun (WGS) entry which is preliminary data.</text>
</comment>
<feature type="transmembrane region" description="Helical" evidence="8">
    <location>
        <begin position="211"/>
        <end position="230"/>
    </location>
</feature>
<feature type="transmembrane region" description="Helical" evidence="8">
    <location>
        <begin position="272"/>
        <end position="294"/>
    </location>
</feature>
<feature type="transmembrane region" description="Helical" evidence="8">
    <location>
        <begin position="236"/>
        <end position="260"/>
    </location>
</feature>
<feature type="compositionally biased region" description="Polar residues" evidence="7">
    <location>
        <begin position="1"/>
        <end position="12"/>
    </location>
</feature>
<keyword evidence="6 8" id="KW-0472">Membrane</keyword>
<feature type="transmembrane region" description="Helical" evidence="8">
    <location>
        <begin position="84"/>
        <end position="108"/>
    </location>
</feature>
<name>A0AAJ0LWT5_9PEZI</name>
<dbReference type="InterPro" id="IPR011701">
    <property type="entry name" value="MFS"/>
</dbReference>
<gene>
    <name evidence="10" type="ORF">LTR09_001118</name>
</gene>
<dbReference type="GO" id="GO:0000329">
    <property type="term" value="C:fungal-type vacuole membrane"/>
    <property type="evidence" value="ECO:0007669"/>
    <property type="project" value="TreeGrafter"/>
</dbReference>
<evidence type="ECO:0000259" key="9">
    <source>
        <dbReference type="PROSITE" id="PS50850"/>
    </source>
</evidence>
<dbReference type="Proteomes" id="UP001271007">
    <property type="component" value="Unassembled WGS sequence"/>
</dbReference>
<evidence type="ECO:0000313" key="11">
    <source>
        <dbReference type="Proteomes" id="UP001271007"/>
    </source>
</evidence>
<dbReference type="FunFam" id="1.20.1720.10:FF:000013">
    <property type="entry name" value="Related to multidrug resistance proteins"/>
    <property type="match status" value="1"/>
</dbReference>
<organism evidence="10 11">
    <name type="scientific">Extremus antarcticus</name>
    <dbReference type="NCBI Taxonomy" id="702011"/>
    <lineage>
        <taxon>Eukaryota</taxon>
        <taxon>Fungi</taxon>
        <taxon>Dikarya</taxon>
        <taxon>Ascomycota</taxon>
        <taxon>Pezizomycotina</taxon>
        <taxon>Dothideomycetes</taxon>
        <taxon>Dothideomycetidae</taxon>
        <taxon>Mycosphaerellales</taxon>
        <taxon>Extremaceae</taxon>
        <taxon>Extremus</taxon>
    </lineage>
</organism>
<dbReference type="GO" id="GO:0046943">
    <property type="term" value="F:carboxylic acid transmembrane transporter activity"/>
    <property type="evidence" value="ECO:0007669"/>
    <property type="project" value="UniProtKB-ARBA"/>
</dbReference>
<evidence type="ECO:0000256" key="4">
    <source>
        <dbReference type="ARBA" id="ARBA00022692"/>
    </source>
</evidence>
<feature type="transmembrane region" description="Helical" evidence="8">
    <location>
        <begin position="364"/>
        <end position="383"/>
    </location>
</feature>
<keyword evidence="3" id="KW-0813">Transport</keyword>
<protein>
    <recommendedName>
        <fullName evidence="9">Major facilitator superfamily (MFS) profile domain-containing protein</fullName>
    </recommendedName>
</protein>
<dbReference type="Gene3D" id="1.20.1250.20">
    <property type="entry name" value="MFS general substrate transporter like domains"/>
    <property type="match status" value="1"/>
</dbReference>
<keyword evidence="4 8" id="KW-0812">Transmembrane</keyword>
<evidence type="ECO:0000256" key="7">
    <source>
        <dbReference type="SAM" id="MobiDB-lite"/>
    </source>
</evidence>
<evidence type="ECO:0000256" key="5">
    <source>
        <dbReference type="ARBA" id="ARBA00022989"/>
    </source>
</evidence>
<feature type="transmembrane region" description="Helical" evidence="8">
    <location>
        <begin position="150"/>
        <end position="169"/>
    </location>
</feature>
<dbReference type="InterPro" id="IPR020846">
    <property type="entry name" value="MFS_dom"/>
</dbReference>
<feature type="transmembrane region" description="Helical" evidence="8">
    <location>
        <begin position="120"/>
        <end position="138"/>
    </location>
</feature>
<dbReference type="PANTHER" id="PTHR23501">
    <property type="entry name" value="MAJOR FACILITATOR SUPERFAMILY"/>
    <property type="match status" value="1"/>
</dbReference>
<evidence type="ECO:0000313" key="10">
    <source>
        <dbReference type="EMBL" id="KAK3058041.1"/>
    </source>
</evidence>
<dbReference type="GO" id="GO:0015174">
    <property type="term" value="F:basic amino acid transmembrane transporter activity"/>
    <property type="evidence" value="ECO:0007669"/>
    <property type="project" value="TreeGrafter"/>
</dbReference>
<keyword evidence="5 8" id="KW-1133">Transmembrane helix</keyword>
<evidence type="ECO:0000256" key="3">
    <source>
        <dbReference type="ARBA" id="ARBA00022448"/>
    </source>
</evidence>
<dbReference type="PROSITE" id="PS50850">
    <property type="entry name" value="MFS"/>
    <property type="match status" value="1"/>
</dbReference>
<keyword evidence="11" id="KW-1185">Reference proteome</keyword>
<dbReference type="Pfam" id="PF07690">
    <property type="entry name" value="MFS_1"/>
    <property type="match status" value="1"/>
</dbReference>
<dbReference type="InterPro" id="IPR036259">
    <property type="entry name" value="MFS_trans_sf"/>
</dbReference>
<feature type="transmembrane region" description="Helical" evidence="8">
    <location>
        <begin position="175"/>
        <end position="199"/>
    </location>
</feature>
<evidence type="ECO:0000256" key="8">
    <source>
        <dbReference type="SAM" id="Phobius"/>
    </source>
</evidence>
<sequence>MSSSHQPNTRVTEISPLLGPPNAVISGENEGQTQHREHTREANVSTDIAVAKDTNTTALEHQTNQQNPAAHHEGLPDLKKRLPYIIPAVAIGIFLAAADQTITVTSYARIGTELHALSSTSWIATAYFLTLTAFQPLYGKLSDIFGRKACLLFAYVVFGLGSLGSGFAGVMRQLIAARALAGVGAGGMTTVVSILLTDIVTLRERGKWQGYLNVIAALGSTSGGPMGGILADSVGWRWAFLGQVPLCMLAFVAVFFVLHMPRTEDSDWRKNFARIDFTGAAVLIAAVTTLLVALDRGGNVLLPLRLLVPGDGARYGHRGAIIGPSDQQLYHNDRRTQSGWFLMGIGTTTTLIGLIANAAPEDQAVVNACSYLFCSLGSVFGISKSATVANQALRSSLAEELPRLGLSAGKAQEVAKRVRGDLGYLRTLQPSVRAVVTACYAHSTTAAFALQLAMAVGCSVSAWFIREKLLSK</sequence>
<proteinExistence type="inferred from homology"/>
<evidence type="ECO:0000256" key="1">
    <source>
        <dbReference type="ARBA" id="ARBA00004127"/>
    </source>
</evidence>